<evidence type="ECO:0000256" key="1">
    <source>
        <dbReference type="SAM" id="SignalP"/>
    </source>
</evidence>
<dbReference type="InterPro" id="IPR011044">
    <property type="entry name" value="Quino_amine_DH_bsu"/>
</dbReference>
<name>A0ABW5IRK1_9FLAO</name>
<feature type="signal peptide" evidence="1">
    <location>
        <begin position="1"/>
        <end position="20"/>
    </location>
</feature>
<dbReference type="RefSeq" id="WP_380747270.1">
    <property type="nucleotide sequence ID" value="NZ_JBHULT010000003.1"/>
</dbReference>
<organism evidence="2 3">
    <name type="scientific">Salinimicrobium flavum</name>
    <dbReference type="NCBI Taxonomy" id="1737065"/>
    <lineage>
        <taxon>Bacteria</taxon>
        <taxon>Pseudomonadati</taxon>
        <taxon>Bacteroidota</taxon>
        <taxon>Flavobacteriia</taxon>
        <taxon>Flavobacteriales</taxon>
        <taxon>Flavobacteriaceae</taxon>
        <taxon>Salinimicrobium</taxon>
    </lineage>
</organism>
<protein>
    <submittedName>
        <fullName evidence="2">Glutaminyl-peptide cyclotransferase</fullName>
    </submittedName>
</protein>
<comment type="caution">
    <text evidence="2">The sequence shown here is derived from an EMBL/GenBank/DDBJ whole genome shotgun (WGS) entry which is preliminary data.</text>
</comment>
<dbReference type="Proteomes" id="UP001597468">
    <property type="component" value="Unassembled WGS sequence"/>
</dbReference>
<dbReference type="InterPro" id="IPR015943">
    <property type="entry name" value="WD40/YVTN_repeat-like_dom_sf"/>
</dbReference>
<dbReference type="SUPFAM" id="SSF50969">
    <property type="entry name" value="YVTN repeat-like/Quinoprotein amine dehydrogenase"/>
    <property type="match status" value="1"/>
</dbReference>
<feature type="chain" id="PRO_5046126452" evidence="1">
    <location>
        <begin position="21"/>
        <end position="355"/>
    </location>
</feature>
<dbReference type="Pfam" id="PF05096">
    <property type="entry name" value="Glu_cyclase_2"/>
    <property type="match status" value="1"/>
</dbReference>
<dbReference type="PANTHER" id="PTHR31270">
    <property type="entry name" value="GLUTAMINYL-PEPTIDE CYCLOTRANSFERASE"/>
    <property type="match status" value="1"/>
</dbReference>
<dbReference type="Gene3D" id="2.130.10.10">
    <property type="entry name" value="YVTN repeat-like/Quinoprotein amine dehydrogenase"/>
    <property type="match status" value="1"/>
</dbReference>
<sequence length="355" mass="40721">MRSFNYLFLLLLSVSTFSCGNDPEETPSDFSLNFGDNKTEYKLGETISAQVNGTSGKQIDSVVYFFQEERLQKTSGTENLLHTFRNEKLGKWDFSARIYTGSNYQEASKEITLFNDKAPVAYTYEVINAYPHATDAYTQGLEFYKDELYESTGRYGQSSLRKVDLKTGEVLRKIDIPDTYFAEGITILNDKIYQLTWKEDVIFIYNVNTFEKIDEFTYQESEQGWGLTNDGEKLYKSDGSEKIWILNKDSLAEESYIQTLTHRTISTQLNELEWVEGKIYANTYQKDGVAIINPENGAIEGVINFQGLREQLGNTEDLDPINDVLNGIAYNPNTKKLYVTGKDWDTLFEVEIKEN</sequence>
<keyword evidence="3" id="KW-1185">Reference proteome</keyword>
<gene>
    <name evidence="2" type="ORF">ACFSTG_00155</name>
</gene>
<evidence type="ECO:0000313" key="2">
    <source>
        <dbReference type="EMBL" id="MFD2516299.1"/>
    </source>
</evidence>
<dbReference type="PANTHER" id="PTHR31270:SF1">
    <property type="entry name" value="GLUTAMINYL-PEPTIDE CYCLOTRANSFERASE"/>
    <property type="match status" value="1"/>
</dbReference>
<proteinExistence type="predicted"/>
<reference evidence="3" key="1">
    <citation type="journal article" date="2019" name="Int. J. Syst. Evol. Microbiol.">
        <title>The Global Catalogue of Microorganisms (GCM) 10K type strain sequencing project: providing services to taxonomists for standard genome sequencing and annotation.</title>
        <authorList>
            <consortium name="The Broad Institute Genomics Platform"/>
            <consortium name="The Broad Institute Genome Sequencing Center for Infectious Disease"/>
            <person name="Wu L."/>
            <person name="Ma J."/>
        </authorList>
    </citation>
    <scope>NUCLEOTIDE SEQUENCE [LARGE SCALE GENOMIC DNA]</scope>
    <source>
        <strain evidence="3">KCTC 42585</strain>
    </source>
</reference>
<dbReference type="EMBL" id="JBHULT010000003">
    <property type="protein sequence ID" value="MFD2516299.1"/>
    <property type="molecule type" value="Genomic_DNA"/>
</dbReference>
<dbReference type="PROSITE" id="PS51257">
    <property type="entry name" value="PROKAR_LIPOPROTEIN"/>
    <property type="match status" value="1"/>
</dbReference>
<evidence type="ECO:0000313" key="3">
    <source>
        <dbReference type="Proteomes" id="UP001597468"/>
    </source>
</evidence>
<keyword evidence="1" id="KW-0732">Signal</keyword>
<dbReference type="InterPro" id="IPR007788">
    <property type="entry name" value="QCT"/>
</dbReference>
<accession>A0ABW5IRK1</accession>